<dbReference type="EMBL" id="CP030760">
    <property type="protein sequence ID" value="AXA38828.1"/>
    <property type="molecule type" value="Genomic_DNA"/>
</dbReference>
<evidence type="ECO:0000313" key="2">
    <source>
        <dbReference type="Proteomes" id="UP000251166"/>
    </source>
</evidence>
<dbReference type="SUPFAM" id="SSF81901">
    <property type="entry name" value="HCP-like"/>
    <property type="match status" value="1"/>
</dbReference>
<dbReference type="InterPro" id="IPR006597">
    <property type="entry name" value="Sel1-like"/>
</dbReference>
<dbReference type="InterPro" id="IPR011990">
    <property type="entry name" value="TPR-like_helical_dom_sf"/>
</dbReference>
<sequence length="263" mass="28270">MPAHRGRLRDLEAKLASTLAQKLSSAALTQASGHQSVCVTTDCGRRAPDIALAPPNSTRSDVAMSNPDSADLAAARIDAIRRAAEQGDAQAQFELGHMTARGEGVTGDKAEGARWLRKAGEQGHVDAQFLLAGLYLMGDGVAQSAPEGVEWLDRAASQGHADAQYLLGLMREDGDGCDIDPTDAVRWYGQAANQDHAGAQYRLAQMKEHGVGCEINLTEAFKWYRRAALQDYPDAREDLLDLCRAHPDLPLPVSELLDGKGRS</sequence>
<reference evidence="1 2" key="1">
    <citation type="submission" date="2018-07" db="EMBL/GenBank/DDBJ databases">
        <title>Rhizobium leguminosarum strain:ATCC 14479 Genome sequencing and assembly.</title>
        <authorList>
            <person name="Chakraborty R."/>
        </authorList>
    </citation>
    <scope>NUCLEOTIDE SEQUENCE [LARGE SCALE GENOMIC DNA]</scope>
    <source>
        <strain evidence="1 2">ATCC 14479</strain>
    </source>
</reference>
<dbReference type="SMART" id="SM00671">
    <property type="entry name" value="SEL1"/>
    <property type="match status" value="4"/>
</dbReference>
<dbReference type="AlphaFoldDB" id="A0A2Z4YDX3"/>
<protein>
    <submittedName>
        <fullName evidence="1">Sel1 repeat family protein</fullName>
    </submittedName>
</protein>
<proteinExistence type="predicted"/>
<dbReference type="Gene3D" id="1.25.40.10">
    <property type="entry name" value="Tetratricopeptide repeat domain"/>
    <property type="match status" value="1"/>
</dbReference>
<dbReference type="PANTHER" id="PTHR11102:SF160">
    <property type="entry name" value="ERAD-ASSOCIATED E3 UBIQUITIN-PROTEIN LIGASE COMPONENT HRD3"/>
    <property type="match status" value="1"/>
</dbReference>
<dbReference type="PANTHER" id="PTHR11102">
    <property type="entry name" value="SEL-1-LIKE PROTEIN"/>
    <property type="match status" value="1"/>
</dbReference>
<accession>A0A2Z4YDX3</accession>
<name>A0A2Z4YDX3_RHILE</name>
<dbReference type="Pfam" id="PF08238">
    <property type="entry name" value="Sel1"/>
    <property type="match status" value="4"/>
</dbReference>
<organism evidence="1 2">
    <name type="scientific">Rhizobium leguminosarum</name>
    <dbReference type="NCBI Taxonomy" id="384"/>
    <lineage>
        <taxon>Bacteria</taxon>
        <taxon>Pseudomonadati</taxon>
        <taxon>Pseudomonadota</taxon>
        <taxon>Alphaproteobacteria</taxon>
        <taxon>Hyphomicrobiales</taxon>
        <taxon>Rhizobiaceae</taxon>
        <taxon>Rhizobium/Agrobacterium group</taxon>
        <taxon>Rhizobium</taxon>
    </lineage>
</organism>
<dbReference type="InterPro" id="IPR050767">
    <property type="entry name" value="Sel1_AlgK"/>
</dbReference>
<evidence type="ECO:0000313" key="1">
    <source>
        <dbReference type="EMBL" id="AXA38828.1"/>
    </source>
</evidence>
<dbReference type="Proteomes" id="UP000251166">
    <property type="component" value="Chromosome"/>
</dbReference>
<gene>
    <name evidence="1" type="ORF">DLJ82_1222</name>
</gene>